<evidence type="ECO:0000313" key="2">
    <source>
        <dbReference type="EMBL" id="RQH33466.1"/>
    </source>
</evidence>
<dbReference type="Proteomes" id="UP000269154">
    <property type="component" value="Unassembled WGS sequence"/>
</dbReference>
<dbReference type="Pfam" id="PF05685">
    <property type="entry name" value="Uma2"/>
    <property type="match status" value="1"/>
</dbReference>
<dbReference type="GO" id="GO:0004519">
    <property type="term" value="F:endonuclease activity"/>
    <property type="evidence" value="ECO:0007669"/>
    <property type="project" value="UniProtKB-KW"/>
</dbReference>
<evidence type="ECO:0000313" key="3">
    <source>
        <dbReference type="Proteomes" id="UP000269154"/>
    </source>
</evidence>
<feature type="domain" description="Putative restriction endonuclease" evidence="1">
    <location>
        <begin position="14"/>
        <end position="177"/>
    </location>
</feature>
<dbReference type="RefSeq" id="WP_124147381.1">
    <property type="nucleotide sequence ID" value="NZ_CAWOKI010000258.1"/>
</dbReference>
<sequence>MSKTAIQEKRLTLDEFLSSPLASEKYEYFDGELIQKMSPKRSHSRVTLALSSILEDWNQDKGEVGIEWCVRLKRDDKDWCPIPDLLYISYDKLGDIELEDDACPIPPELVIEIISPAQSFSNLSEKAEAYLKAGVSLVWLIDTKVKKITVFYPDSPPQTKQGEDSLGNDLLPELSLTPLQIFQKAKLI</sequence>
<dbReference type="EMBL" id="RCBY01000144">
    <property type="protein sequence ID" value="RQH33466.1"/>
    <property type="molecule type" value="Genomic_DNA"/>
</dbReference>
<keyword evidence="2" id="KW-0378">Hydrolase</keyword>
<gene>
    <name evidence="2" type="ORF">D5R40_21560</name>
</gene>
<dbReference type="SUPFAM" id="SSF52980">
    <property type="entry name" value="Restriction endonuclease-like"/>
    <property type="match status" value="1"/>
</dbReference>
<dbReference type="AlphaFoldDB" id="A0A3N6RJ04"/>
<name>A0A3N6RJ04_9CYAN</name>
<accession>A0A3N6RJ04</accession>
<organism evidence="2 3">
    <name type="scientific">Okeania hirsuta</name>
    <dbReference type="NCBI Taxonomy" id="1458930"/>
    <lineage>
        <taxon>Bacteria</taxon>
        <taxon>Bacillati</taxon>
        <taxon>Cyanobacteriota</taxon>
        <taxon>Cyanophyceae</taxon>
        <taxon>Oscillatoriophycideae</taxon>
        <taxon>Oscillatoriales</taxon>
        <taxon>Microcoleaceae</taxon>
        <taxon>Okeania</taxon>
    </lineage>
</organism>
<proteinExistence type="predicted"/>
<keyword evidence="2" id="KW-0255">Endonuclease</keyword>
<protein>
    <submittedName>
        <fullName evidence="2">Uma2 family endonuclease</fullName>
    </submittedName>
</protein>
<keyword evidence="3" id="KW-1185">Reference proteome</keyword>
<comment type="caution">
    <text evidence="2">The sequence shown here is derived from an EMBL/GenBank/DDBJ whole genome shotgun (WGS) entry which is preliminary data.</text>
</comment>
<evidence type="ECO:0000259" key="1">
    <source>
        <dbReference type="Pfam" id="PF05685"/>
    </source>
</evidence>
<dbReference type="InterPro" id="IPR008538">
    <property type="entry name" value="Uma2"/>
</dbReference>
<dbReference type="OrthoDB" id="428427at2"/>
<reference evidence="2 3" key="1">
    <citation type="journal article" date="2018" name="ACS Chem. Biol.">
        <title>Ketoreductase domain dysfunction expands chemodiversity: malyngamide biosynthesis in the cyanobacterium Okeania hirsuta.</title>
        <authorList>
            <person name="Moss N.A."/>
            <person name="Leao T."/>
            <person name="Rankin M."/>
            <person name="McCullough T.M."/>
            <person name="Qu P."/>
            <person name="Korobeynikov A."/>
            <person name="Smith J.L."/>
            <person name="Gerwick L."/>
            <person name="Gerwick W.H."/>
        </authorList>
    </citation>
    <scope>NUCLEOTIDE SEQUENCE [LARGE SCALE GENOMIC DNA]</scope>
    <source>
        <strain evidence="2 3">PAB10Feb10-1</strain>
    </source>
</reference>
<dbReference type="InterPro" id="IPR011335">
    <property type="entry name" value="Restrct_endonuc-II-like"/>
</dbReference>
<dbReference type="PANTHER" id="PTHR34107">
    <property type="entry name" value="SLL0198 PROTEIN-RELATED"/>
    <property type="match status" value="1"/>
</dbReference>
<dbReference type="InterPro" id="IPR012296">
    <property type="entry name" value="Nuclease_put_TT1808"/>
</dbReference>
<dbReference type="PANTHER" id="PTHR34107:SF1">
    <property type="entry name" value="SLL0198 PROTEIN"/>
    <property type="match status" value="1"/>
</dbReference>
<dbReference type="Gene3D" id="3.90.1570.10">
    <property type="entry name" value="tt1808, chain A"/>
    <property type="match status" value="1"/>
</dbReference>
<keyword evidence="2" id="KW-0540">Nuclease</keyword>
<dbReference type="CDD" id="cd06260">
    <property type="entry name" value="DUF820-like"/>
    <property type="match status" value="1"/>
</dbReference>